<evidence type="ECO:0000256" key="4">
    <source>
        <dbReference type="ARBA" id="ARBA00022801"/>
    </source>
</evidence>
<dbReference type="PROSITE" id="PS51194">
    <property type="entry name" value="HELICASE_CTER"/>
    <property type="match status" value="1"/>
</dbReference>
<dbReference type="PANTHER" id="PTHR18934">
    <property type="entry name" value="ATP-DEPENDENT RNA HELICASE"/>
    <property type="match status" value="1"/>
</dbReference>
<dbReference type="Gene3D" id="3.40.50.300">
    <property type="entry name" value="P-loop containing nucleotide triphosphate hydrolases"/>
    <property type="match status" value="2"/>
</dbReference>
<dbReference type="GO" id="GO:0000390">
    <property type="term" value="P:spliceosomal complex disassembly"/>
    <property type="evidence" value="ECO:0007669"/>
    <property type="project" value="TreeGrafter"/>
</dbReference>
<feature type="compositionally biased region" description="Basic and acidic residues" evidence="10">
    <location>
        <begin position="176"/>
        <end position="188"/>
    </location>
</feature>
<dbReference type="OrthoDB" id="10253254at2759"/>
<evidence type="ECO:0000313" key="14">
    <source>
        <dbReference type="EMBL" id="CDW82136.1"/>
    </source>
</evidence>
<dbReference type="GO" id="GO:0005524">
    <property type="term" value="F:ATP binding"/>
    <property type="evidence" value="ECO:0007669"/>
    <property type="project" value="UniProtKB-KW"/>
</dbReference>
<dbReference type="Pfam" id="PF21010">
    <property type="entry name" value="HA2_C"/>
    <property type="match status" value="1"/>
</dbReference>
<dbReference type="Pfam" id="PF07717">
    <property type="entry name" value="OB_NTP_bind"/>
    <property type="match status" value="1"/>
</dbReference>
<keyword evidence="3" id="KW-0547">Nucleotide-binding</keyword>
<dbReference type="GO" id="GO:0071013">
    <property type="term" value="C:catalytic step 2 spliceosome"/>
    <property type="evidence" value="ECO:0007669"/>
    <property type="project" value="TreeGrafter"/>
</dbReference>
<dbReference type="PROSITE" id="PS50126">
    <property type="entry name" value="S1"/>
    <property type="match status" value="1"/>
</dbReference>
<dbReference type="SMART" id="SM00487">
    <property type="entry name" value="DEXDc"/>
    <property type="match status" value="1"/>
</dbReference>
<evidence type="ECO:0000256" key="1">
    <source>
        <dbReference type="ARBA" id="ARBA00012552"/>
    </source>
</evidence>
<dbReference type="PANTHER" id="PTHR18934:SF85">
    <property type="entry name" value="ATP-DEPENDENT RNA HELICASE DHX8"/>
    <property type="match status" value="1"/>
</dbReference>
<feature type="domain" description="Helicase ATP-binding" evidence="12">
    <location>
        <begin position="649"/>
        <end position="813"/>
    </location>
</feature>
<evidence type="ECO:0000256" key="2">
    <source>
        <dbReference type="ARBA" id="ARBA00022664"/>
    </source>
</evidence>
<name>A0A078AJS0_STYLE</name>
<dbReference type="Gene3D" id="2.40.50.140">
    <property type="entry name" value="Nucleic acid-binding proteins"/>
    <property type="match status" value="1"/>
</dbReference>
<sequence length="1297" mass="148164">MSQTLKKLKEIPVVNKIMSDLDRTLGLKDKVLAEFVLDVAKQSQNVTAFESKLQEYEAEFPIELTNQIYASVTKMLPEYFRNSTMIVGQNGQSVDFEIDQFGNRKMLSEEPENPLFSTNTNYGKPETEEDKFDKSEAFDKDFLTKKYPSLAIPNKVKNTEEIDILGELDLDTDLNEEHKVSNAKEKAKSSRRKDSRSLSKDRRGDSRQRNHRNNERDKDRRRRDSRSRSRSERRRSRSGGRQQDRRRRKDSRSHSKDRNRGRSGSKDRKHRNDFSRDRKSRSSMERRTPRQRELPFKLGDIFKGVVKKAQDFGFFVQIVDEKSGYRKEGLVHVSQIRQGIRLEKATDSGYEENDDVYVKLTQIRDDGKLSFSMKECDQYSGMDLNPEKTRQLKVEQLNKNNPQKDNEEEYEVTGAIDHKGETIKTRRAIQNPSKPIEFQQDSQGMFGGITGILLDTTESTKGKSGKNRIASPDLWELTRLQGANVLNLVQDPNLQRLQNAVDNELDEEIADVELNDKEAPFLKGQTTKAGLCLSPIKISKNPDGSLQRAAMKSSQLARDRKDVRDQQQRAISEALPKDLNKIRDDPTANPAVRNLASTLRNITHNQFDLPEWKKDSNTRPSQSLTGRTHMSIREQREQLPIFMLRTELIRAIFDNRILVVIGETGSGKTTQMPQYLVEMGLCSKGKKVGCTQPRRVAAMSVAKRVAEEMGVRLGQEVGYSIRFEDYTSPKTVVKYMTDGMLLRECLIDPKLSTYSVIMLDEAHERTIHTDVLFGLLKQAMEVRDDLKLIVTSATLDAEKFSAYFHDCPIFRIPGRIFPVEILFSKDPEADYLEAALITVQQIHLQEPRGDILLFLTGQEEIDTACQILHERMKALGEEAPELMILPVYSALPSDMQSKIFDPAPDGSRKCVIATNIAEASLTIDGIFYVVDPGFAKLKVYNPKLGMDTLVVSPISQASARQRAGRAGRTGPGKCFRLYTEEAYKNEMLPTSIPEIQRTNLANTVLLLKAMGINDLINFDFMDPPPIQSLIAAMESLYTLGALDDEGLLTKLGRLMAEFPLEPQLSKMTLTSVDLGCSDEIITIVAMLSVQNVFYRPREKQQIADQKRAKFYHPDGDHLTLLTVYEAWKAQGSANAWCFENFIQARALKRASDVRKQLITIMDRFKLPVSTCGTYTNKDYSKIRKSICAGFFVHASRKDPQEGYRTLTDNQQVYIHPSSSLFNKNPEWVVYHELVLTTKEYMREVCTIDPKWLLEVAPKFFKSCNPNELSKRKKNEKIQPLFNRYEDPEAWRLSRRKG</sequence>
<dbReference type="PROSITE" id="PS00690">
    <property type="entry name" value="DEAH_ATP_HELICASE"/>
    <property type="match status" value="1"/>
</dbReference>
<keyword evidence="8" id="KW-0539">Nucleus</keyword>
<dbReference type="InterPro" id="IPR002464">
    <property type="entry name" value="DNA/RNA_helicase_DEAH_CS"/>
</dbReference>
<dbReference type="InterPro" id="IPR027417">
    <property type="entry name" value="P-loop_NTPase"/>
</dbReference>
<feature type="region of interest" description="Disordered" evidence="10">
    <location>
        <begin position="107"/>
        <end position="135"/>
    </location>
</feature>
<keyword evidence="7" id="KW-0508">mRNA splicing</keyword>
<dbReference type="SMART" id="SM00490">
    <property type="entry name" value="HELICc"/>
    <property type="match status" value="1"/>
</dbReference>
<dbReference type="InterPro" id="IPR012340">
    <property type="entry name" value="NA-bd_OB-fold"/>
</dbReference>
<dbReference type="CDD" id="cd18791">
    <property type="entry name" value="SF2_C_RHA"/>
    <property type="match status" value="1"/>
</dbReference>
<keyword evidence="15" id="KW-1185">Reference proteome</keyword>
<dbReference type="FunFam" id="3.40.50.300:FF:000101">
    <property type="entry name" value="Pre-mRNA-splicing factor ATP-dependent RNA helicase"/>
    <property type="match status" value="1"/>
</dbReference>
<evidence type="ECO:0000313" key="15">
    <source>
        <dbReference type="Proteomes" id="UP000039865"/>
    </source>
</evidence>
<dbReference type="FunCoup" id="A0A078AJS0">
    <property type="interactions" value="386"/>
</dbReference>
<dbReference type="Proteomes" id="UP000039865">
    <property type="component" value="Unassembled WGS sequence"/>
</dbReference>
<keyword evidence="4" id="KW-0378">Hydrolase</keyword>
<dbReference type="PROSITE" id="PS51192">
    <property type="entry name" value="HELICASE_ATP_BIND_1"/>
    <property type="match status" value="1"/>
</dbReference>
<dbReference type="InterPro" id="IPR048333">
    <property type="entry name" value="HA2_WH"/>
</dbReference>
<evidence type="ECO:0000256" key="8">
    <source>
        <dbReference type="ARBA" id="ARBA00023242"/>
    </source>
</evidence>
<evidence type="ECO:0000256" key="6">
    <source>
        <dbReference type="ARBA" id="ARBA00022840"/>
    </source>
</evidence>
<dbReference type="Gene3D" id="1.20.120.1080">
    <property type="match status" value="1"/>
</dbReference>
<dbReference type="Pfam" id="PF00575">
    <property type="entry name" value="S1"/>
    <property type="match status" value="1"/>
</dbReference>
<dbReference type="InterPro" id="IPR011709">
    <property type="entry name" value="DEAD-box_helicase_OB_fold"/>
</dbReference>
<dbReference type="Pfam" id="PF00270">
    <property type="entry name" value="DEAD"/>
    <property type="match status" value="1"/>
</dbReference>
<dbReference type="SMART" id="SM00847">
    <property type="entry name" value="HA2"/>
    <property type="match status" value="1"/>
</dbReference>
<feature type="compositionally biased region" description="Basic and acidic residues" evidence="10">
    <location>
        <begin position="252"/>
        <end position="292"/>
    </location>
</feature>
<dbReference type="InterPro" id="IPR007502">
    <property type="entry name" value="Helicase-assoc_dom"/>
</dbReference>
<dbReference type="Pfam" id="PF04408">
    <property type="entry name" value="WHD_HA2"/>
    <property type="match status" value="1"/>
</dbReference>
<dbReference type="GO" id="GO:0003723">
    <property type="term" value="F:RNA binding"/>
    <property type="evidence" value="ECO:0007669"/>
    <property type="project" value="TreeGrafter"/>
</dbReference>
<dbReference type="InterPro" id="IPR003029">
    <property type="entry name" value="S1_domain"/>
</dbReference>
<evidence type="ECO:0000256" key="9">
    <source>
        <dbReference type="ARBA" id="ARBA00047984"/>
    </source>
</evidence>
<dbReference type="FunFam" id="3.40.50.300:FF:000191">
    <property type="entry name" value="Pre-mRNA-splicing factor ATP-dependent RNA helicase"/>
    <property type="match status" value="1"/>
</dbReference>
<evidence type="ECO:0000256" key="3">
    <source>
        <dbReference type="ARBA" id="ARBA00022741"/>
    </source>
</evidence>
<feature type="domain" description="S1 motif" evidence="11">
    <location>
        <begin position="299"/>
        <end position="374"/>
    </location>
</feature>
<evidence type="ECO:0000256" key="5">
    <source>
        <dbReference type="ARBA" id="ARBA00022806"/>
    </source>
</evidence>
<keyword evidence="2" id="KW-0507">mRNA processing</keyword>
<dbReference type="InterPro" id="IPR001650">
    <property type="entry name" value="Helicase_C-like"/>
</dbReference>
<comment type="catalytic activity">
    <reaction evidence="9">
        <text>ATP + H2O = ADP + phosphate + H(+)</text>
        <dbReference type="Rhea" id="RHEA:13065"/>
        <dbReference type="ChEBI" id="CHEBI:15377"/>
        <dbReference type="ChEBI" id="CHEBI:15378"/>
        <dbReference type="ChEBI" id="CHEBI:30616"/>
        <dbReference type="ChEBI" id="CHEBI:43474"/>
        <dbReference type="ChEBI" id="CHEBI:456216"/>
        <dbReference type="EC" id="3.6.4.13"/>
    </reaction>
</comment>
<feature type="compositionally biased region" description="Basic residues" evidence="10">
    <location>
        <begin position="231"/>
        <end position="251"/>
    </location>
</feature>
<gene>
    <name evidence="14" type="primary">Contig1214.g1317</name>
    <name evidence="14" type="ORF">STYLEM_11163</name>
</gene>
<evidence type="ECO:0000259" key="12">
    <source>
        <dbReference type="PROSITE" id="PS51192"/>
    </source>
</evidence>
<feature type="region of interest" description="Disordered" evidence="10">
    <location>
        <begin position="176"/>
        <end position="292"/>
    </location>
</feature>
<dbReference type="InterPro" id="IPR014001">
    <property type="entry name" value="Helicase_ATP-bd"/>
</dbReference>
<organism evidence="14 15">
    <name type="scientific">Stylonychia lemnae</name>
    <name type="common">Ciliate</name>
    <dbReference type="NCBI Taxonomy" id="5949"/>
    <lineage>
        <taxon>Eukaryota</taxon>
        <taxon>Sar</taxon>
        <taxon>Alveolata</taxon>
        <taxon>Ciliophora</taxon>
        <taxon>Intramacronucleata</taxon>
        <taxon>Spirotrichea</taxon>
        <taxon>Stichotrichia</taxon>
        <taxon>Sporadotrichida</taxon>
        <taxon>Oxytrichidae</taxon>
        <taxon>Stylonychinae</taxon>
        <taxon>Stylonychia</taxon>
    </lineage>
</organism>
<dbReference type="InParanoid" id="A0A078AJS0"/>
<dbReference type="SUPFAM" id="SSF50249">
    <property type="entry name" value="Nucleic acid-binding proteins"/>
    <property type="match status" value="1"/>
</dbReference>
<dbReference type="InterPro" id="IPR011545">
    <property type="entry name" value="DEAD/DEAH_box_helicase_dom"/>
</dbReference>
<evidence type="ECO:0000259" key="13">
    <source>
        <dbReference type="PROSITE" id="PS51194"/>
    </source>
</evidence>
<dbReference type="GO" id="GO:0003724">
    <property type="term" value="F:RNA helicase activity"/>
    <property type="evidence" value="ECO:0007669"/>
    <property type="project" value="UniProtKB-EC"/>
</dbReference>
<proteinExistence type="predicted"/>
<dbReference type="SMART" id="SM00316">
    <property type="entry name" value="S1"/>
    <property type="match status" value="1"/>
</dbReference>
<dbReference type="SUPFAM" id="SSF52540">
    <property type="entry name" value="P-loop containing nucleoside triphosphate hydrolases"/>
    <property type="match status" value="1"/>
</dbReference>
<evidence type="ECO:0000259" key="11">
    <source>
        <dbReference type="PROSITE" id="PS50126"/>
    </source>
</evidence>
<dbReference type="EC" id="3.6.4.13" evidence="1"/>
<evidence type="ECO:0000256" key="10">
    <source>
        <dbReference type="SAM" id="MobiDB-lite"/>
    </source>
</evidence>
<feature type="domain" description="Helicase C-terminal" evidence="13">
    <location>
        <begin position="831"/>
        <end position="1011"/>
    </location>
</feature>
<feature type="compositionally biased region" description="Basic and acidic residues" evidence="10">
    <location>
        <begin position="195"/>
        <end position="218"/>
    </location>
</feature>
<keyword evidence="5 14" id="KW-0347">Helicase</keyword>
<dbReference type="OMA" id="MKEVDQV"/>
<dbReference type="Pfam" id="PF00271">
    <property type="entry name" value="Helicase_C"/>
    <property type="match status" value="1"/>
</dbReference>
<reference evidence="14 15" key="1">
    <citation type="submission" date="2014-06" db="EMBL/GenBank/DDBJ databases">
        <authorList>
            <person name="Swart Estienne"/>
        </authorList>
    </citation>
    <scope>NUCLEOTIDE SEQUENCE [LARGE SCALE GENOMIC DNA]</scope>
    <source>
        <strain evidence="14 15">130c</strain>
    </source>
</reference>
<keyword evidence="6" id="KW-0067">ATP-binding</keyword>
<dbReference type="GO" id="GO:0016787">
    <property type="term" value="F:hydrolase activity"/>
    <property type="evidence" value="ECO:0007669"/>
    <property type="project" value="UniProtKB-KW"/>
</dbReference>
<dbReference type="FunFam" id="1.20.120.1080:FF:000001">
    <property type="entry name" value="Pre-mRNA-splicing factor ATP-dependent RNA helicase"/>
    <property type="match status" value="1"/>
</dbReference>
<dbReference type="EMBL" id="CCKQ01010614">
    <property type="protein sequence ID" value="CDW82136.1"/>
    <property type="molecule type" value="Genomic_DNA"/>
</dbReference>
<protein>
    <recommendedName>
        <fullName evidence="1">RNA helicase</fullName>
        <ecNumber evidence="1">3.6.4.13</ecNumber>
    </recommendedName>
</protein>
<evidence type="ECO:0000256" key="7">
    <source>
        <dbReference type="ARBA" id="ARBA00023187"/>
    </source>
</evidence>
<accession>A0A078AJS0</accession>